<dbReference type="EMBL" id="LVLJ01002341">
    <property type="protein sequence ID" value="OAE25335.1"/>
    <property type="molecule type" value="Genomic_DNA"/>
</dbReference>
<organism evidence="4 5">
    <name type="scientific">Marchantia polymorpha subsp. ruderalis</name>
    <dbReference type="NCBI Taxonomy" id="1480154"/>
    <lineage>
        <taxon>Eukaryota</taxon>
        <taxon>Viridiplantae</taxon>
        <taxon>Streptophyta</taxon>
        <taxon>Embryophyta</taxon>
        <taxon>Marchantiophyta</taxon>
        <taxon>Marchantiopsida</taxon>
        <taxon>Marchantiidae</taxon>
        <taxon>Marchantiales</taxon>
        <taxon>Marchantiaceae</taxon>
        <taxon>Marchantia</taxon>
    </lineage>
</organism>
<dbReference type="SUPFAM" id="SSF54695">
    <property type="entry name" value="POZ domain"/>
    <property type="match status" value="1"/>
</dbReference>
<evidence type="ECO:0000313" key="3">
    <source>
        <dbReference type="EMBL" id="BBN14206.1"/>
    </source>
</evidence>
<sequence>MPWAKQVLWALEPVCTQCELEFVTNAMRDRHSAYINESEGVAALASPFEIHVPSTRCEDPADCLSCPLKSKFQFVIPDLSYARKRDHDDEESDDVCLEFDGEGCLIFLDQEVDDGHECFRFPTSDLLDKMKGFHQEQMLKAKQESAALKTLLQTQKSAHETEVSSLQAELAALRFENTNLTFNLEETQRRLRFLKTMDLNLKSKFSNSENSPASDTGVGIVQGACTTAMERARRYLAAGILKNPSLWMGRRDSRSQVEDQNESPLIRAVINYCYTDDICFTDKVTPEKALKVAHLYGLQHLKELCEKALCTKISLDNMWEMFNLSRSFKAKGLRREVLKHLQENVQDCRMSSDGLVVDEQVR</sequence>
<dbReference type="Gene3D" id="3.30.710.10">
    <property type="entry name" value="Potassium Channel Kv1.1, Chain A"/>
    <property type="match status" value="1"/>
</dbReference>
<dbReference type="AlphaFoldDB" id="A0A176VYQ8"/>
<dbReference type="Proteomes" id="UP000077202">
    <property type="component" value="Unassembled WGS sequence"/>
</dbReference>
<dbReference type="InterPro" id="IPR011333">
    <property type="entry name" value="SKP1/BTB/POZ_sf"/>
</dbReference>
<evidence type="ECO:0000313" key="4">
    <source>
        <dbReference type="EMBL" id="OAE25335.1"/>
    </source>
</evidence>
<keyword evidence="5" id="KW-1185">Reference proteome</keyword>
<evidence type="ECO:0000259" key="2">
    <source>
        <dbReference type="Pfam" id="PF00651"/>
    </source>
</evidence>
<dbReference type="Proteomes" id="UP001162541">
    <property type="component" value="Chromosome 6"/>
</dbReference>
<evidence type="ECO:0000313" key="6">
    <source>
        <dbReference type="Proteomes" id="UP001162541"/>
    </source>
</evidence>
<protein>
    <recommendedName>
        <fullName evidence="2">BTB domain-containing protein</fullName>
    </recommendedName>
</protein>
<dbReference type="InterPro" id="IPR000210">
    <property type="entry name" value="BTB/POZ_dom"/>
</dbReference>
<reference evidence="6" key="3">
    <citation type="journal article" date="2020" name="Curr. Biol.">
        <title>Chromatin organization in early land plants reveals an ancestral association between H3K27me3, transposons, and constitutive heterochromatin.</title>
        <authorList>
            <person name="Montgomery S.A."/>
            <person name="Tanizawa Y."/>
            <person name="Galik B."/>
            <person name="Wang N."/>
            <person name="Ito T."/>
            <person name="Mochizuki T."/>
            <person name="Akimcheva S."/>
            <person name="Bowman J.L."/>
            <person name="Cognat V."/>
            <person name="Marechal-Drouard L."/>
            <person name="Ekker H."/>
            <person name="Hong S.F."/>
            <person name="Kohchi T."/>
            <person name="Lin S.S."/>
            <person name="Liu L.D."/>
            <person name="Nakamura Y."/>
            <person name="Valeeva L.R."/>
            <person name="Shakirov E.V."/>
            <person name="Shippen D.E."/>
            <person name="Wei W.L."/>
            <person name="Yagura M."/>
            <person name="Yamaoka S."/>
            <person name="Yamato K.T."/>
            <person name="Liu C."/>
            <person name="Berger F."/>
        </authorList>
    </citation>
    <scope>NUCLEOTIDE SEQUENCE [LARGE SCALE GENOMIC DNA]</scope>
    <source>
        <strain evidence="6">Tak-1</strain>
    </source>
</reference>
<proteinExistence type="predicted"/>
<gene>
    <name evidence="4" type="ORF">AXG93_4620s1500</name>
    <name evidence="3" type="ORF">Mp_6g09780</name>
</gene>
<comment type="pathway">
    <text evidence="1">Protein modification; protein ubiquitination.</text>
</comment>
<accession>A0A176VYQ8</accession>
<reference evidence="3" key="2">
    <citation type="journal article" date="2019" name="Curr. Biol.">
        <title>Chromatin organization in early land plants reveals an ancestral association between H3K27me3, transposons, and constitutive heterochromatin.</title>
        <authorList>
            <person name="Montgomery S.A."/>
            <person name="Tanizawa Y."/>
            <person name="Galik B."/>
            <person name="Wang N."/>
            <person name="Ito T."/>
            <person name="Mochizuki T."/>
            <person name="Akimcheva S."/>
            <person name="Bowman J."/>
            <person name="Cognat V."/>
            <person name="Drouard L."/>
            <person name="Ekker H."/>
            <person name="Houng S."/>
            <person name="Kohchi T."/>
            <person name="Lin S."/>
            <person name="Liu L.D."/>
            <person name="Nakamura Y."/>
            <person name="Valeeva L.R."/>
            <person name="Shakirov E.V."/>
            <person name="Shippen D.E."/>
            <person name="Wei W."/>
            <person name="Yagura M."/>
            <person name="Yamaoka S."/>
            <person name="Yamato K.T."/>
            <person name="Liu C."/>
            <person name="Berger F."/>
        </authorList>
    </citation>
    <scope>NUCLEOTIDE SEQUENCE [LARGE SCALE GENOMIC DNA]</scope>
    <source>
        <strain evidence="3">Tak-1</strain>
    </source>
</reference>
<reference evidence="4 5" key="1">
    <citation type="submission" date="2016-03" db="EMBL/GenBank/DDBJ databases">
        <title>Mechanisms controlling the formation of the plant cell surface in tip-growing cells are functionally conserved among land plants.</title>
        <authorList>
            <person name="Honkanen S."/>
            <person name="Jones V.A."/>
            <person name="Morieri G."/>
            <person name="Champion C."/>
            <person name="Hetherington A.J."/>
            <person name="Kelly S."/>
            <person name="Saint-Marcoux D."/>
            <person name="Proust H."/>
            <person name="Prescott H."/>
            <person name="Dolan L."/>
        </authorList>
    </citation>
    <scope>NUCLEOTIDE SEQUENCE [LARGE SCALE GENOMIC DNA]</scope>
    <source>
        <strain evidence="5">cv. Tak-1 and cv. Tak-2</strain>
        <tissue evidence="4">Whole gametophyte</tissue>
    </source>
</reference>
<name>A0A176VYQ8_MARPO</name>
<evidence type="ECO:0000256" key="1">
    <source>
        <dbReference type="ARBA" id="ARBA00004906"/>
    </source>
</evidence>
<dbReference type="EMBL" id="AP019871">
    <property type="protein sequence ID" value="BBN14206.1"/>
    <property type="molecule type" value="Genomic_DNA"/>
</dbReference>
<evidence type="ECO:0000313" key="5">
    <source>
        <dbReference type="Proteomes" id="UP000077202"/>
    </source>
</evidence>
<dbReference type="EMBL" id="AP019871">
    <property type="protein sequence ID" value="BBN14207.1"/>
    <property type="molecule type" value="Genomic_DNA"/>
</dbReference>
<feature type="domain" description="BTB" evidence="2">
    <location>
        <begin position="259"/>
        <end position="312"/>
    </location>
</feature>
<dbReference type="Pfam" id="PF00651">
    <property type="entry name" value="BTB"/>
    <property type="match status" value="1"/>
</dbReference>